<dbReference type="Gene3D" id="3.40.190.10">
    <property type="entry name" value="Periplasmic binding protein-like II"/>
    <property type="match status" value="1"/>
</dbReference>
<reference evidence="1 2" key="1">
    <citation type="submission" date="2023-04" db="EMBL/GenBank/DDBJ databases">
        <title>Complete genome sequence of Alisedimentitalea scapharcae.</title>
        <authorList>
            <person name="Rong J.-C."/>
            <person name="Yi M.-L."/>
            <person name="Zhao Q."/>
        </authorList>
    </citation>
    <scope>NUCLEOTIDE SEQUENCE [LARGE SCALE GENOMIC DNA]</scope>
    <source>
        <strain evidence="1 2">KCTC 42119</strain>
    </source>
</reference>
<evidence type="ECO:0000313" key="1">
    <source>
        <dbReference type="EMBL" id="WZK88601.1"/>
    </source>
</evidence>
<accession>A0ABZ2XR83</accession>
<organism evidence="1 2">
    <name type="scientific">Aliisedimentitalea scapharcae</name>
    <dbReference type="NCBI Taxonomy" id="1524259"/>
    <lineage>
        <taxon>Bacteria</taxon>
        <taxon>Pseudomonadati</taxon>
        <taxon>Pseudomonadota</taxon>
        <taxon>Alphaproteobacteria</taxon>
        <taxon>Rhodobacterales</taxon>
        <taxon>Roseobacteraceae</taxon>
        <taxon>Aliisedimentitalea</taxon>
    </lineage>
</organism>
<dbReference type="PANTHER" id="PTHR35841">
    <property type="entry name" value="PHOSPHONATES-BINDING PERIPLASMIC PROTEIN"/>
    <property type="match status" value="1"/>
</dbReference>
<dbReference type="Proteomes" id="UP001623232">
    <property type="component" value="Chromosome"/>
</dbReference>
<name>A0ABZ2XR83_9RHOB</name>
<dbReference type="Pfam" id="PF12974">
    <property type="entry name" value="Phosphonate-bd"/>
    <property type="match status" value="1"/>
</dbReference>
<gene>
    <name evidence="1" type="ORF">QEZ52_18665</name>
</gene>
<evidence type="ECO:0000313" key="2">
    <source>
        <dbReference type="Proteomes" id="UP001623232"/>
    </source>
</evidence>
<dbReference type="EMBL" id="CP123584">
    <property type="protein sequence ID" value="WZK88601.1"/>
    <property type="molecule type" value="Genomic_DNA"/>
</dbReference>
<proteinExistence type="predicted"/>
<sequence length="246" mass="26797">MIAHLGMYDRPETAAANDRFWSAIQAHLGAGPAALTRDVDFWEVWHSPDLLLSQTCGMPYRTRLHGQVQLVGTPDYGLPGCPPGHYCSVFVAHKSDLGKTLSDFDGSRFAYNEAVSQSGWAAPKTHMMDLGIAPGSLVVTGGHRNSAQAVFERRADFAALDGLTWELLRKYDDFAADLIELERTTPTPTLPFITALGRETPKVFDAIKGAIADLSPEDRDTLHLRGIVSIPAETYLAVPTPPAPEQ</sequence>
<dbReference type="PANTHER" id="PTHR35841:SF1">
    <property type="entry name" value="PHOSPHONATES-BINDING PERIPLASMIC PROTEIN"/>
    <property type="match status" value="1"/>
</dbReference>
<dbReference type="SUPFAM" id="SSF53850">
    <property type="entry name" value="Periplasmic binding protein-like II"/>
    <property type="match status" value="1"/>
</dbReference>
<dbReference type="RefSeq" id="WP_406646021.1">
    <property type="nucleotide sequence ID" value="NZ_CP123584.1"/>
</dbReference>
<protein>
    <submittedName>
        <fullName evidence="1">PhnD/SsuA/transferrin family substrate-binding protein</fullName>
    </submittedName>
</protein>
<keyword evidence="2" id="KW-1185">Reference proteome</keyword>